<gene>
    <name evidence="2" type="ORF">CFX0092_B0281</name>
</gene>
<feature type="domain" description="Effector-associated" evidence="1">
    <location>
        <begin position="9"/>
        <end position="70"/>
    </location>
</feature>
<dbReference type="OrthoDB" id="1551271at2"/>
<name>A0A160T984_9CHLR</name>
<dbReference type="AlphaFoldDB" id="A0A160T984"/>
<reference evidence="2" key="1">
    <citation type="submission" date="2016-01" db="EMBL/GenBank/DDBJ databases">
        <authorList>
            <person name="Mcilroy J.S."/>
            <person name="Karst M S."/>
            <person name="Albertsen M."/>
        </authorList>
    </citation>
    <scope>NUCLEOTIDE SEQUENCE</scope>
    <source>
        <strain evidence="2">Cfx-K</strain>
    </source>
</reference>
<dbReference type="EMBL" id="LN890656">
    <property type="protein sequence ID" value="CUS05815.1"/>
    <property type="molecule type" value="Genomic_DNA"/>
</dbReference>
<sequence>MLVIDLVRLRNLILNHFDPEELNSLMFELGIRKGDISGATISARVEELVAYCQRQGQLEVLYAECVRLRPVVDWAAVRVAAVGPGPAADPRLAAALSEVRAFKALLDEGREIFLRNNAQRGRLHDLIHANHAGEIPPNKGYDDLFYKMFDHLNEEEKALFHIVRGNTRVGMHRINARIQDWADNHDVAAMFPQQSPSVLALERELKELRSHLSEWFSKYEETFKPDPKRTLVYLNDENKHGTKWPPGLNGAVAALLAEA</sequence>
<proteinExistence type="predicted"/>
<dbReference type="InterPro" id="IPR045435">
    <property type="entry name" value="EAD7"/>
</dbReference>
<accession>A0A160T984</accession>
<dbReference type="Proteomes" id="UP000215027">
    <property type="component" value="Chromosome II"/>
</dbReference>
<protein>
    <recommendedName>
        <fullName evidence="1">Effector-associated domain-containing protein</fullName>
    </recommendedName>
</protein>
<keyword evidence="3" id="KW-1185">Reference proteome</keyword>
<dbReference type="Pfam" id="PF19960">
    <property type="entry name" value="EAD7"/>
    <property type="match status" value="1"/>
</dbReference>
<organism evidence="2 3">
    <name type="scientific">Candidatus Promineifilum breve</name>
    <dbReference type="NCBI Taxonomy" id="1806508"/>
    <lineage>
        <taxon>Bacteria</taxon>
        <taxon>Bacillati</taxon>
        <taxon>Chloroflexota</taxon>
        <taxon>Ardenticatenia</taxon>
        <taxon>Candidatus Promineifilales</taxon>
        <taxon>Candidatus Promineifilaceae</taxon>
        <taxon>Candidatus Promineifilum</taxon>
    </lineage>
</organism>
<evidence type="ECO:0000313" key="3">
    <source>
        <dbReference type="Proteomes" id="UP000215027"/>
    </source>
</evidence>
<dbReference type="KEGG" id="pbf:CFX0092_B0281"/>
<evidence type="ECO:0000259" key="1">
    <source>
        <dbReference type="Pfam" id="PF19960"/>
    </source>
</evidence>
<evidence type="ECO:0000313" key="2">
    <source>
        <dbReference type="EMBL" id="CUS05815.1"/>
    </source>
</evidence>